<organism evidence="2 3">
    <name type="scientific">Meloidogyne enterolobii</name>
    <name type="common">Root-knot nematode worm</name>
    <name type="synonym">Meloidogyne mayaguensis</name>
    <dbReference type="NCBI Taxonomy" id="390850"/>
    <lineage>
        <taxon>Eukaryota</taxon>
        <taxon>Metazoa</taxon>
        <taxon>Ecdysozoa</taxon>
        <taxon>Nematoda</taxon>
        <taxon>Chromadorea</taxon>
        <taxon>Rhabditida</taxon>
        <taxon>Tylenchina</taxon>
        <taxon>Tylenchomorpha</taxon>
        <taxon>Tylenchoidea</taxon>
        <taxon>Meloidogynidae</taxon>
        <taxon>Meloidogyninae</taxon>
        <taxon>Meloidogyne</taxon>
    </lineage>
</organism>
<keyword evidence="1" id="KW-0812">Transmembrane</keyword>
<feature type="transmembrane region" description="Helical" evidence="1">
    <location>
        <begin position="44"/>
        <end position="67"/>
    </location>
</feature>
<reference evidence="2 3" key="1">
    <citation type="submission" date="2020-08" db="EMBL/GenBank/DDBJ databases">
        <authorList>
            <person name="Koutsovoulos G."/>
            <person name="Danchin GJ E."/>
        </authorList>
    </citation>
    <scope>NUCLEOTIDE SEQUENCE [LARGE SCALE GENOMIC DNA]</scope>
</reference>
<sequence>MRKVNKQISIVLWSQALLALLPFFSQIIVNLSILNNSIFSTKLLFIITPSFNALILILNSLVTLLTVRNYRQIIFKFIKWYIQTLWNSNSISPSNNQTQENLNPLQMNKWLPDFSSTDFPSMDFPSILFVNGRTFHQ</sequence>
<dbReference type="EMBL" id="CAJEWN010004091">
    <property type="protein sequence ID" value="CAD2209278.1"/>
    <property type="molecule type" value="Genomic_DNA"/>
</dbReference>
<evidence type="ECO:0000313" key="3">
    <source>
        <dbReference type="Proteomes" id="UP000580250"/>
    </source>
</evidence>
<evidence type="ECO:0000313" key="2">
    <source>
        <dbReference type="EMBL" id="CAD2209278.1"/>
    </source>
</evidence>
<dbReference type="Proteomes" id="UP000580250">
    <property type="component" value="Unassembled WGS sequence"/>
</dbReference>
<keyword evidence="1" id="KW-1133">Transmembrane helix</keyword>
<name>A0A6V7YCF7_MELEN</name>
<keyword evidence="1" id="KW-0472">Membrane</keyword>
<evidence type="ECO:0000256" key="1">
    <source>
        <dbReference type="SAM" id="Phobius"/>
    </source>
</evidence>
<comment type="caution">
    <text evidence="2">The sequence shown here is derived from an EMBL/GenBank/DDBJ whole genome shotgun (WGS) entry which is preliminary data.</text>
</comment>
<protein>
    <submittedName>
        <fullName evidence="2">Uncharacterized protein</fullName>
    </submittedName>
</protein>
<accession>A0A6V7YCF7</accession>
<gene>
    <name evidence="2" type="ORF">MENT_LOCUS63416</name>
</gene>
<dbReference type="AlphaFoldDB" id="A0A6V7YCF7"/>
<proteinExistence type="predicted"/>